<keyword evidence="2" id="KW-0472">Membrane</keyword>
<evidence type="ECO:0000256" key="3">
    <source>
        <dbReference type="SAM" id="SignalP"/>
    </source>
</evidence>
<feature type="transmembrane region" description="Helical" evidence="2">
    <location>
        <begin position="125"/>
        <end position="149"/>
    </location>
</feature>
<sequence length="207" mass="21923">MLSLIAVALLATTPSLASHSLLTPSEGRAVSARLLVAQAPETEAPEVDVPSDAPALRQEDLDARARELTLRISKLQSEIRTIDTNWPTGSMVMAYSGYVLAPLLLLGIPLIIYGVSTSNEDNRGALVALGTGLSVGGAAGVGLLVAGIITGSRGAAVNRAHREQLVNERIQLEDELRDVKARRDARGALQTRTWTPRPSVPLVAFAF</sequence>
<feature type="chain" id="PRO_5005213237" evidence="3">
    <location>
        <begin position="18"/>
        <end position="207"/>
    </location>
</feature>
<feature type="coiled-coil region" evidence="1">
    <location>
        <begin position="58"/>
        <end position="85"/>
    </location>
</feature>
<dbReference type="PATRIC" id="fig|1297742.4.peg.6012"/>
<dbReference type="RefSeq" id="WP_002638412.1">
    <property type="nucleotide sequence ID" value="NZ_CP012109.1"/>
</dbReference>
<proteinExistence type="predicted"/>
<dbReference type="OrthoDB" id="5525834at2"/>
<keyword evidence="2" id="KW-1133">Transmembrane helix</keyword>
<dbReference type="AlphaFoldDB" id="A0A0H4X612"/>
<keyword evidence="1" id="KW-0175">Coiled coil</keyword>
<evidence type="ECO:0000313" key="5">
    <source>
        <dbReference type="Proteomes" id="UP000009026"/>
    </source>
</evidence>
<feature type="transmembrane region" description="Helical" evidence="2">
    <location>
        <begin position="92"/>
        <end position="113"/>
    </location>
</feature>
<dbReference type="EMBL" id="CP012109">
    <property type="protein sequence ID" value="AKQ69005.1"/>
    <property type="molecule type" value="Genomic_DNA"/>
</dbReference>
<dbReference type="STRING" id="1297742.A176_005917"/>
<keyword evidence="2" id="KW-0812">Transmembrane</keyword>
<evidence type="ECO:0000256" key="2">
    <source>
        <dbReference type="SAM" id="Phobius"/>
    </source>
</evidence>
<keyword evidence="3" id="KW-0732">Signal</keyword>
<feature type="signal peptide" evidence="3">
    <location>
        <begin position="1"/>
        <end position="17"/>
    </location>
</feature>
<dbReference type="KEGG" id="mym:A176_005917"/>
<accession>A0A0H4X612</accession>
<name>A0A0H4X612_9BACT</name>
<dbReference type="Proteomes" id="UP000009026">
    <property type="component" value="Chromosome"/>
</dbReference>
<reference evidence="4 5" key="1">
    <citation type="journal article" date="2016" name="PLoS ONE">
        <title>Complete Genome Sequence and Comparative Genomics of a Novel Myxobacterium Myxococcus hansupus.</title>
        <authorList>
            <person name="Sharma G."/>
            <person name="Narwani T."/>
            <person name="Subramanian S."/>
        </authorList>
    </citation>
    <scope>NUCLEOTIDE SEQUENCE [LARGE SCALE GENOMIC DNA]</scope>
    <source>
        <strain evidence="5">mixupus</strain>
    </source>
</reference>
<gene>
    <name evidence="4" type="ORF">A176_005917</name>
</gene>
<keyword evidence="5" id="KW-1185">Reference proteome</keyword>
<evidence type="ECO:0000313" key="4">
    <source>
        <dbReference type="EMBL" id="AKQ69005.1"/>
    </source>
</evidence>
<evidence type="ECO:0000256" key="1">
    <source>
        <dbReference type="SAM" id="Coils"/>
    </source>
</evidence>
<protein>
    <submittedName>
        <fullName evidence="4">Uncharacterized protein</fullName>
    </submittedName>
</protein>
<organism evidence="4 5">
    <name type="scientific">Pseudomyxococcus hansupus</name>
    <dbReference type="NCBI Taxonomy" id="1297742"/>
    <lineage>
        <taxon>Bacteria</taxon>
        <taxon>Pseudomonadati</taxon>
        <taxon>Myxococcota</taxon>
        <taxon>Myxococcia</taxon>
        <taxon>Myxococcales</taxon>
        <taxon>Cystobacterineae</taxon>
        <taxon>Myxococcaceae</taxon>
        <taxon>Pseudomyxococcus</taxon>
    </lineage>
</organism>